<dbReference type="InterPro" id="IPR011515">
    <property type="entry name" value="Shugoshin_C"/>
</dbReference>
<dbReference type="GO" id="GO:0051301">
    <property type="term" value="P:cell division"/>
    <property type="evidence" value="ECO:0007669"/>
    <property type="project" value="UniProtKB-KW"/>
</dbReference>
<dbReference type="OrthoDB" id="7862396at2759"/>
<dbReference type="AlphaFoldDB" id="B4P8A3"/>
<reference evidence="13 14" key="1">
    <citation type="journal article" date="2007" name="Nature">
        <title>Evolution of genes and genomes on the Drosophila phylogeny.</title>
        <authorList>
            <consortium name="Drosophila 12 Genomes Consortium"/>
            <person name="Clark A.G."/>
            <person name="Eisen M.B."/>
            <person name="Smith D.R."/>
            <person name="Bergman C.M."/>
            <person name="Oliver B."/>
            <person name="Markow T.A."/>
            <person name="Kaufman T.C."/>
            <person name="Kellis M."/>
            <person name="Gelbart W."/>
            <person name="Iyer V.N."/>
            <person name="Pollard D.A."/>
            <person name="Sackton T.B."/>
            <person name="Larracuente A.M."/>
            <person name="Singh N.D."/>
            <person name="Abad J.P."/>
            <person name="Abt D.N."/>
            <person name="Adryan B."/>
            <person name="Aguade M."/>
            <person name="Akashi H."/>
            <person name="Anderson W.W."/>
            <person name="Aquadro C.F."/>
            <person name="Ardell D.H."/>
            <person name="Arguello R."/>
            <person name="Artieri C.G."/>
            <person name="Barbash D.A."/>
            <person name="Barker D."/>
            <person name="Barsanti P."/>
            <person name="Batterham P."/>
            <person name="Batzoglou S."/>
            <person name="Begun D."/>
            <person name="Bhutkar A."/>
            <person name="Blanco E."/>
            <person name="Bosak S.A."/>
            <person name="Bradley R.K."/>
            <person name="Brand A.D."/>
            <person name="Brent M.R."/>
            <person name="Brooks A.N."/>
            <person name="Brown R.H."/>
            <person name="Butlin R.K."/>
            <person name="Caggese C."/>
            <person name="Calvi B.R."/>
            <person name="Bernardo de Carvalho A."/>
            <person name="Caspi A."/>
            <person name="Castrezana S."/>
            <person name="Celniker S.E."/>
            <person name="Chang J.L."/>
            <person name="Chapple C."/>
            <person name="Chatterji S."/>
            <person name="Chinwalla A."/>
            <person name="Civetta A."/>
            <person name="Clifton S.W."/>
            <person name="Comeron J.M."/>
            <person name="Costello J.C."/>
            <person name="Coyne J.A."/>
            <person name="Daub J."/>
            <person name="David R.G."/>
            <person name="Delcher A.L."/>
            <person name="Delehaunty K."/>
            <person name="Do C.B."/>
            <person name="Ebling H."/>
            <person name="Edwards K."/>
            <person name="Eickbush T."/>
            <person name="Evans J.D."/>
            <person name="Filipski A."/>
            <person name="Findeiss S."/>
            <person name="Freyhult E."/>
            <person name="Fulton L."/>
            <person name="Fulton R."/>
            <person name="Garcia A.C."/>
            <person name="Gardiner A."/>
            <person name="Garfield D.A."/>
            <person name="Garvin B.E."/>
            <person name="Gibson G."/>
            <person name="Gilbert D."/>
            <person name="Gnerre S."/>
            <person name="Godfrey J."/>
            <person name="Good R."/>
            <person name="Gotea V."/>
            <person name="Gravely B."/>
            <person name="Greenberg A.J."/>
            <person name="Griffiths-Jones S."/>
            <person name="Gross S."/>
            <person name="Guigo R."/>
            <person name="Gustafson E.A."/>
            <person name="Haerty W."/>
            <person name="Hahn M.W."/>
            <person name="Halligan D.L."/>
            <person name="Halpern A.L."/>
            <person name="Halter G.M."/>
            <person name="Han M.V."/>
            <person name="Heger A."/>
            <person name="Hillier L."/>
            <person name="Hinrichs A.S."/>
            <person name="Holmes I."/>
            <person name="Hoskins R.A."/>
            <person name="Hubisz M.J."/>
            <person name="Hultmark D."/>
            <person name="Huntley M.A."/>
            <person name="Jaffe D.B."/>
            <person name="Jagadeeshan S."/>
            <person name="Jeck W.R."/>
            <person name="Johnson J."/>
            <person name="Jones C.D."/>
            <person name="Jordan W.C."/>
            <person name="Karpen G.H."/>
            <person name="Kataoka E."/>
            <person name="Keightley P.D."/>
            <person name="Kheradpour P."/>
            <person name="Kirkness E.F."/>
            <person name="Koerich L.B."/>
            <person name="Kristiansen K."/>
            <person name="Kudrna D."/>
            <person name="Kulathinal R.J."/>
            <person name="Kumar S."/>
            <person name="Kwok R."/>
            <person name="Lander E."/>
            <person name="Langley C.H."/>
            <person name="Lapoint R."/>
            <person name="Lazzaro B.P."/>
            <person name="Lee S.J."/>
            <person name="Levesque L."/>
            <person name="Li R."/>
            <person name="Lin C.F."/>
            <person name="Lin M.F."/>
            <person name="Lindblad-Toh K."/>
            <person name="Llopart A."/>
            <person name="Long M."/>
            <person name="Low L."/>
            <person name="Lozovsky E."/>
            <person name="Lu J."/>
            <person name="Luo M."/>
            <person name="Machado C.A."/>
            <person name="Makalowski W."/>
            <person name="Marzo M."/>
            <person name="Matsuda M."/>
            <person name="Matzkin L."/>
            <person name="McAllister B."/>
            <person name="McBride C.S."/>
            <person name="McKernan B."/>
            <person name="McKernan K."/>
            <person name="Mendez-Lago M."/>
            <person name="Minx P."/>
            <person name="Mollenhauer M.U."/>
            <person name="Montooth K."/>
            <person name="Mount S.M."/>
            <person name="Mu X."/>
            <person name="Myers E."/>
            <person name="Negre B."/>
            <person name="Newfeld S."/>
            <person name="Nielsen R."/>
            <person name="Noor M.A."/>
            <person name="O'Grady P."/>
            <person name="Pachter L."/>
            <person name="Papaceit M."/>
            <person name="Parisi M.J."/>
            <person name="Parisi M."/>
            <person name="Parts L."/>
            <person name="Pedersen J.S."/>
            <person name="Pesole G."/>
            <person name="Phillippy A.M."/>
            <person name="Ponting C.P."/>
            <person name="Pop M."/>
            <person name="Porcelli D."/>
            <person name="Powell J.R."/>
            <person name="Prohaska S."/>
            <person name="Pruitt K."/>
            <person name="Puig M."/>
            <person name="Quesneville H."/>
            <person name="Ram K.R."/>
            <person name="Rand D."/>
            <person name="Rasmussen M.D."/>
            <person name="Reed L.K."/>
            <person name="Reenan R."/>
            <person name="Reily A."/>
            <person name="Remington K.A."/>
            <person name="Rieger T.T."/>
            <person name="Ritchie M.G."/>
            <person name="Robin C."/>
            <person name="Rogers Y.H."/>
            <person name="Rohde C."/>
            <person name="Rozas J."/>
            <person name="Rubenfield M.J."/>
            <person name="Ruiz A."/>
            <person name="Russo S."/>
            <person name="Salzberg S.L."/>
            <person name="Sanchez-Gracia A."/>
            <person name="Saranga D.J."/>
            <person name="Sato H."/>
            <person name="Schaeffer S.W."/>
            <person name="Schatz M.C."/>
            <person name="Schlenke T."/>
            <person name="Schwartz R."/>
            <person name="Segarra C."/>
            <person name="Singh R.S."/>
            <person name="Sirot L."/>
            <person name="Sirota M."/>
            <person name="Sisneros N.B."/>
            <person name="Smith C.D."/>
            <person name="Smith T.F."/>
            <person name="Spieth J."/>
            <person name="Stage D.E."/>
            <person name="Stark A."/>
            <person name="Stephan W."/>
            <person name="Strausberg R.L."/>
            <person name="Strempel S."/>
            <person name="Sturgill D."/>
            <person name="Sutton G."/>
            <person name="Sutton G.G."/>
            <person name="Tao W."/>
            <person name="Teichmann S."/>
            <person name="Tobari Y.N."/>
            <person name="Tomimura Y."/>
            <person name="Tsolas J.M."/>
            <person name="Valente V.L."/>
            <person name="Venter E."/>
            <person name="Venter J.C."/>
            <person name="Vicario S."/>
            <person name="Vieira F.G."/>
            <person name="Vilella A.J."/>
            <person name="Villasante A."/>
            <person name="Walenz B."/>
            <person name="Wang J."/>
            <person name="Wasserman M."/>
            <person name="Watts T."/>
            <person name="Wilson D."/>
            <person name="Wilson R.K."/>
            <person name="Wing R.A."/>
            <person name="Wolfner M.F."/>
            <person name="Wong A."/>
            <person name="Wong G.K."/>
            <person name="Wu C.I."/>
            <person name="Wu G."/>
            <person name="Yamamoto D."/>
            <person name="Yang H.P."/>
            <person name="Yang S.P."/>
            <person name="Yorke J.A."/>
            <person name="Yoshida K."/>
            <person name="Zdobnov E."/>
            <person name="Zhang P."/>
            <person name="Zhang Y."/>
            <person name="Zimin A.V."/>
            <person name="Baldwin J."/>
            <person name="Abdouelleil A."/>
            <person name="Abdulkadir J."/>
            <person name="Abebe A."/>
            <person name="Abera B."/>
            <person name="Abreu J."/>
            <person name="Acer S.C."/>
            <person name="Aftuck L."/>
            <person name="Alexander A."/>
            <person name="An P."/>
            <person name="Anderson E."/>
            <person name="Anderson S."/>
            <person name="Arachi H."/>
            <person name="Azer M."/>
            <person name="Bachantsang P."/>
            <person name="Barry A."/>
            <person name="Bayul T."/>
            <person name="Berlin A."/>
            <person name="Bessette D."/>
            <person name="Bloom T."/>
            <person name="Blye J."/>
            <person name="Boguslavskiy L."/>
            <person name="Bonnet C."/>
            <person name="Boukhgalter B."/>
            <person name="Bourzgui I."/>
            <person name="Brown A."/>
            <person name="Cahill P."/>
            <person name="Channer S."/>
            <person name="Cheshatsang Y."/>
            <person name="Chuda L."/>
            <person name="Citroen M."/>
            <person name="Collymore A."/>
            <person name="Cooke P."/>
            <person name="Costello M."/>
            <person name="D'Aco K."/>
            <person name="Daza R."/>
            <person name="De Haan G."/>
            <person name="DeGray S."/>
            <person name="DeMaso C."/>
            <person name="Dhargay N."/>
            <person name="Dooley K."/>
            <person name="Dooley E."/>
            <person name="Doricent M."/>
            <person name="Dorje P."/>
            <person name="Dorjee K."/>
            <person name="Dupes A."/>
            <person name="Elong R."/>
            <person name="Falk J."/>
            <person name="Farina A."/>
            <person name="Faro S."/>
            <person name="Ferguson D."/>
            <person name="Fisher S."/>
            <person name="Foley C.D."/>
            <person name="Franke A."/>
            <person name="Friedrich D."/>
            <person name="Gadbois L."/>
            <person name="Gearin G."/>
            <person name="Gearin C.R."/>
            <person name="Giannoukos G."/>
            <person name="Goode T."/>
            <person name="Graham J."/>
            <person name="Grandbois E."/>
            <person name="Grewal S."/>
            <person name="Gyaltsen K."/>
            <person name="Hafez N."/>
            <person name="Hagos B."/>
            <person name="Hall J."/>
            <person name="Henson C."/>
            <person name="Hollinger A."/>
            <person name="Honan T."/>
            <person name="Huard M.D."/>
            <person name="Hughes L."/>
            <person name="Hurhula B."/>
            <person name="Husby M.E."/>
            <person name="Kamat A."/>
            <person name="Kanga B."/>
            <person name="Kashin S."/>
            <person name="Khazanovich D."/>
            <person name="Kisner P."/>
            <person name="Lance K."/>
            <person name="Lara M."/>
            <person name="Lee W."/>
            <person name="Lennon N."/>
            <person name="Letendre F."/>
            <person name="LeVine R."/>
            <person name="Lipovsky A."/>
            <person name="Liu X."/>
            <person name="Liu J."/>
            <person name="Liu S."/>
            <person name="Lokyitsang T."/>
            <person name="Lokyitsang Y."/>
            <person name="Lubonja R."/>
            <person name="Lui A."/>
            <person name="MacDonald P."/>
            <person name="Magnisalis V."/>
            <person name="Maru K."/>
            <person name="Matthews C."/>
            <person name="McCusker W."/>
            <person name="McDonough S."/>
            <person name="Mehta T."/>
            <person name="Meldrim J."/>
            <person name="Meneus L."/>
            <person name="Mihai O."/>
            <person name="Mihalev A."/>
            <person name="Mihova T."/>
            <person name="Mittelman R."/>
            <person name="Mlenga V."/>
            <person name="Montmayeur A."/>
            <person name="Mulrain L."/>
            <person name="Navidi A."/>
            <person name="Naylor J."/>
            <person name="Negash T."/>
            <person name="Nguyen T."/>
            <person name="Nguyen N."/>
            <person name="Nicol R."/>
            <person name="Norbu C."/>
            <person name="Norbu N."/>
            <person name="Novod N."/>
            <person name="O'Neill B."/>
            <person name="Osman S."/>
            <person name="Markiewicz E."/>
            <person name="Oyono O.L."/>
            <person name="Patti C."/>
            <person name="Phunkhang P."/>
            <person name="Pierre F."/>
            <person name="Priest M."/>
            <person name="Raghuraman S."/>
            <person name="Rege F."/>
            <person name="Reyes R."/>
            <person name="Rise C."/>
            <person name="Rogov P."/>
            <person name="Ross K."/>
            <person name="Ryan E."/>
            <person name="Settipalli S."/>
            <person name="Shea T."/>
            <person name="Sherpa N."/>
            <person name="Shi L."/>
            <person name="Shih D."/>
            <person name="Sparrow T."/>
            <person name="Spaulding J."/>
            <person name="Stalker J."/>
            <person name="Stange-Thomann N."/>
            <person name="Stavropoulos S."/>
            <person name="Stone C."/>
            <person name="Strader C."/>
            <person name="Tesfaye S."/>
            <person name="Thomson T."/>
            <person name="Thoulutsang Y."/>
            <person name="Thoulutsang D."/>
            <person name="Topham K."/>
            <person name="Topping I."/>
            <person name="Tsamla T."/>
            <person name="Vassiliev H."/>
            <person name="Vo A."/>
            <person name="Wangchuk T."/>
            <person name="Wangdi T."/>
            <person name="Weiand M."/>
            <person name="Wilkinson J."/>
            <person name="Wilson A."/>
            <person name="Yadav S."/>
            <person name="Young G."/>
            <person name="Yu Q."/>
            <person name="Zembek L."/>
            <person name="Zhong D."/>
            <person name="Zimmer A."/>
            <person name="Zwirko Z."/>
            <person name="Jaffe D.B."/>
            <person name="Alvarez P."/>
            <person name="Brockman W."/>
            <person name="Butler J."/>
            <person name="Chin C."/>
            <person name="Gnerre S."/>
            <person name="Grabherr M."/>
            <person name="Kleber M."/>
            <person name="Mauceli E."/>
            <person name="MacCallum I."/>
        </authorList>
    </citation>
    <scope>NUCLEOTIDE SEQUENCE [LARGE SCALE GENOMIC DNA]</scope>
    <source>
        <strain evidence="14">Tai18E2 / Tucson 14021-0261.01</strain>
    </source>
</reference>
<comment type="similarity">
    <text evidence="2">Belongs to the shugoshin family.</text>
</comment>
<protein>
    <recommendedName>
        <fullName evidence="15">Shugoshin C-terminal domain-containing protein</fullName>
    </recommendedName>
</protein>
<organism evidence="13 14">
    <name type="scientific">Drosophila yakuba</name>
    <name type="common">Fruit fly</name>
    <dbReference type="NCBI Taxonomy" id="7245"/>
    <lineage>
        <taxon>Eukaryota</taxon>
        <taxon>Metazoa</taxon>
        <taxon>Ecdysozoa</taxon>
        <taxon>Arthropoda</taxon>
        <taxon>Hexapoda</taxon>
        <taxon>Insecta</taxon>
        <taxon>Pterygota</taxon>
        <taxon>Neoptera</taxon>
        <taxon>Endopterygota</taxon>
        <taxon>Diptera</taxon>
        <taxon>Brachycera</taxon>
        <taxon>Muscomorpha</taxon>
        <taxon>Ephydroidea</taxon>
        <taxon>Drosophilidae</taxon>
        <taxon>Drosophila</taxon>
        <taxon>Sophophora</taxon>
    </lineage>
</organism>
<dbReference type="EMBL" id="CM000158">
    <property type="protein sequence ID" value="EDW91143.1"/>
    <property type="molecule type" value="Genomic_DNA"/>
</dbReference>
<dbReference type="GO" id="GO:0007065">
    <property type="term" value="P:male meiosis sister chromatid cohesion"/>
    <property type="evidence" value="ECO:0007669"/>
    <property type="project" value="EnsemblMetazoa"/>
</dbReference>
<evidence type="ECO:0000256" key="3">
    <source>
        <dbReference type="ARBA" id="ARBA00022454"/>
    </source>
</evidence>
<feature type="compositionally biased region" description="Low complexity" evidence="10">
    <location>
        <begin position="116"/>
        <end position="146"/>
    </location>
</feature>
<evidence type="ECO:0008006" key="15">
    <source>
        <dbReference type="Google" id="ProtNLM"/>
    </source>
</evidence>
<evidence type="ECO:0000256" key="6">
    <source>
        <dbReference type="ARBA" id="ARBA00023054"/>
    </source>
</evidence>
<feature type="compositionally biased region" description="Acidic residues" evidence="10">
    <location>
        <begin position="171"/>
        <end position="184"/>
    </location>
</feature>
<feature type="compositionally biased region" description="Polar residues" evidence="10">
    <location>
        <begin position="235"/>
        <end position="249"/>
    </location>
</feature>
<dbReference type="GO" id="GO:0005721">
    <property type="term" value="C:pericentric heterochromatin"/>
    <property type="evidence" value="ECO:0007669"/>
    <property type="project" value="EnsemblMetazoa"/>
</dbReference>
<feature type="region of interest" description="Disordered" evidence="10">
    <location>
        <begin position="216"/>
        <end position="294"/>
    </location>
</feature>
<name>B4P8A3_DROYA</name>
<gene>
    <name evidence="13" type="primary">Dyak\GE12243</name>
    <name evidence="13" type="synonym">dyak_GLEANR_12513</name>
    <name evidence="13" type="synonym">GE12243</name>
    <name evidence="13" type="ORF">Dyak_GE12243</name>
</gene>
<dbReference type="OMA" id="YCDTTIE"/>
<dbReference type="GO" id="GO:0007143">
    <property type="term" value="P:female meiotic nuclear division"/>
    <property type="evidence" value="ECO:0007669"/>
    <property type="project" value="EnsemblMetazoa"/>
</dbReference>
<keyword evidence="5" id="KW-0159">Chromosome partition</keyword>
<evidence type="ECO:0000256" key="2">
    <source>
        <dbReference type="ARBA" id="ARBA00010845"/>
    </source>
</evidence>
<keyword evidence="4" id="KW-0132">Cell division</keyword>
<evidence type="ECO:0000256" key="4">
    <source>
        <dbReference type="ARBA" id="ARBA00022618"/>
    </source>
</evidence>
<keyword evidence="6 9" id="KW-0175">Coiled coil</keyword>
<feature type="region of interest" description="Disordered" evidence="10">
    <location>
        <begin position="329"/>
        <end position="406"/>
    </location>
</feature>
<dbReference type="KEGG" id="dya:Dyak_GE12243"/>
<keyword evidence="3" id="KW-0158">Chromosome</keyword>
<evidence type="ECO:0000259" key="11">
    <source>
        <dbReference type="Pfam" id="PF07557"/>
    </source>
</evidence>
<dbReference type="GO" id="GO:0007140">
    <property type="term" value="P:male meiotic nuclear division"/>
    <property type="evidence" value="ECO:0007669"/>
    <property type="project" value="EnsemblMetazoa"/>
</dbReference>
<feature type="region of interest" description="Disordered" evidence="10">
    <location>
        <begin position="77"/>
        <end position="104"/>
    </location>
</feature>
<dbReference type="Pfam" id="PF07558">
    <property type="entry name" value="Shugoshin_N"/>
    <property type="match status" value="1"/>
</dbReference>
<accession>B4P8A3</accession>
<reference evidence="13 14" key="2">
    <citation type="journal article" date="2007" name="PLoS Biol.">
        <title>Principles of genome evolution in the Drosophila melanogaster species group.</title>
        <authorList>
            <person name="Ranz J.M."/>
            <person name="Maurin D."/>
            <person name="Chan Y.S."/>
            <person name="von Grotthuss M."/>
            <person name="Hillier L.W."/>
            <person name="Roote J."/>
            <person name="Ashburner M."/>
            <person name="Bergman C.M."/>
        </authorList>
    </citation>
    <scope>NUCLEOTIDE SEQUENCE [LARGE SCALE GENOMIC DNA]</scope>
    <source>
        <strain evidence="14">Tai18E2 / Tucson 14021-0261.01</strain>
    </source>
</reference>
<dbReference type="eggNOG" id="ENOG502TCIV">
    <property type="taxonomic scope" value="Eukaryota"/>
</dbReference>
<keyword evidence="14" id="KW-1185">Reference proteome</keyword>
<dbReference type="GO" id="GO:0045132">
    <property type="term" value="P:meiotic chromosome segregation"/>
    <property type="evidence" value="ECO:0007669"/>
    <property type="project" value="EnsemblMetazoa"/>
</dbReference>
<proteinExistence type="inferred from homology"/>
<evidence type="ECO:0000313" key="14">
    <source>
        <dbReference type="Proteomes" id="UP000002282"/>
    </source>
</evidence>
<dbReference type="PhylomeDB" id="B4P8A3"/>
<feature type="coiled-coil region" evidence="9">
    <location>
        <begin position="13"/>
        <end position="47"/>
    </location>
</feature>
<dbReference type="InterPro" id="IPR011516">
    <property type="entry name" value="Shugoshin_N"/>
</dbReference>
<feature type="region of interest" description="Disordered" evidence="10">
    <location>
        <begin position="116"/>
        <end position="204"/>
    </location>
</feature>
<feature type="domain" description="Shugoshin N-terminal coiled-coil" evidence="12">
    <location>
        <begin position="6"/>
        <end position="48"/>
    </location>
</feature>
<evidence type="ECO:0000256" key="1">
    <source>
        <dbReference type="ARBA" id="ARBA00004584"/>
    </source>
</evidence>
<dbReference type="GO" id="GO:0005634">
    <property type="term" value="C:nucleus"/>
    <property type="evidence" value="ECO:0007669"/>
    <property type="project" value="InterPro"/>
</dbReference>
<feature type="compositionally biased region" description="Polar residues" evidence="10">
    <location>
        <begin position="353"/>
        <end position="375"/>
    </location>
</feature>
<feature type="domain" description="Shugoshin C-terminal" evidence="11">
    <location>
        <begin position="374"/>
        <end position="395"/>
    </location>
</feature>
<feature type="compositionally biased region" description="Polar residues" evidence="10">
    <location>
        <begin position="329"/>
        <end position="338"/>
    </location>
</feature>
<feature type="compositionally biased region" description="Basic and acidic residues" evidence="10">
    <location>
        <begin position="397"/>
        <end position="406"/>
    </location>
</feature>
<evidence type="ECO:0000256" key="7">
    <source>
        <dbReference type="ARBA" id="ARBA00023306"/>
    </source>
</evidence>
<evidence type="ECO:0000256" key="10">
    <source>
        <dbReference type="SAM" id="MobiDB-lite"/>
    </source>
</evidence>
<dbReference type="GO" id="GO:0000779">
    <property type="term" value="C:condensed chromosome, centromeric region"/>
    <property type="evidence" value="ECO:0007669"/>
    <property type="project" value="EnsemblMetazoa"/>
</dbReference>
<dbReference type="HOGENOM" id="CLU_632032_0_0_1"/>
<keyword evidence="8" id="KW-0137">Centromere</keyword>
<evidence type="ECO:0000256" key="5">
    <source>
        <dbReference type="ARBA" id="ARBA00022829"/>
    </source>
</evidence>
<evidence type="ECO:0000256" key="8">
    <source>
        <dbReference type="ARBA" id="ARBA00023328"/>
    </source>
</evidence>
<comment type="subcellular location">
    <subcellularLocation>
        <location evidence="1">Chromosome</location>
        <location evidence="1">Centromere</location>
    </subcellularLocation>
</comment>
<keyword evidence="7" id="KW-0131">Cell cycle</keyword>
<dbReference type="Proteomes" id="UP000002282">
    <property type="component" value="Chromosome 2R"/>
</dbReference>
<evidence type="ECO:0000259" key="12">
    <source>
        <dbReference type="Pfam" id="PF07558"/>
    </source>
</evidence>
<sequence>MGSKVEQQYKLLNAELMDQVQKQRLEIGEYRKRVITLEREIMDIREEHVLQNHRQQMENISIVRSLMLSLNVDSDSLAAPQEPAHGAQINRPSGPPRSSSEICKDMRRTCVLARTTRTISPSRTSSVTSTASATIRRSSSEVQSEVEGTRVTVNRRASKPTPPPRRPAELVFDEDDSEDDDFEEAVSPVHNSNEEVQPDQHEENNRLFSIIEENASEGETTESSSSCEAIYCDTTVESSPPNGQATATPSGRALREMDPNVPGAMSLSRGKESGKGSRLTIPAPVDDSPQEPSIQCPRLAVTRPSQSSGIFPDVTGLTPRRSLFNGISQLAGSTSTPKSFLVEEMPSIKTRSRTAANKKSENTDMSSSFCNTSGRPSRRCRPTSLAEPNLKNKMRSGSKDKAKTKK</sequence>
<evidence type="ECO:0000313" key="13">
    <source>
        <dbReference type="EMBL" id="EDW91143.1"/>
    </source>
</evidence>
<dbReference type="Pfam" id="PF07557">
    <property type="entry name" value="Shugoshin_C"/>
    <property type="match status" value="1"/>
</dbReference>
<evidence type="ECO:0000256" key="9">
    <source>
        <dbReference type="SAM" id="Coils"/>
    </source>
</evidence>